<dbReference type="PRINTS" id="PR00081">
    <property type="entry name" value="GDHRDH"/>
</dbReference>
<sequence>MSVLAYILPLLRLYLIGVKVLLHQLLNSAFTLPVLPRQNGRVAIVTGGSRGLGYETARQLASLGMHVIIASSHEEEGLAAVKRIQEESKDRKVEFLKLDLASLESIRQFAQNFKKRGIQLHVLINNAAVMLVPEKRTEDGFESHFCVNYLGHFLLTNLLLHCLWDSGKDDLFARIINISSSAHYVGDLTLEDLQSTQGYSAHAAYAQSKLAQILFTYRLQQMLTASAAPVTVNAVDPGMVDTDLYRHLWSPARLAKRPVAWLLFRTPAQGAATGVYAAVSPDMEGVGGCYLHNGQRTQSSLASYDEVLQERLWKKSCRLLGLGDSWLA</sequence>
<dbReference type="InParanoid" id="A0A6J2WCD4"/>
<dbReference type="GO" id="GO:0016491">
    <property type="term" value="F:oxidoreductase activity"/>
    <property type="evidence" value="ECO:0007669"/>
    <property type="project" value="UniProtKB-KW"/>
</dbReference>
<gene>
    <name evidence="5" type="primary">LOC115823192</name>
</gene>
<organism evidence="4 5">
    <name type="scientific">Chanos chanos</name>
    <name type="common">Milkfish</name>
    <name type="synonym">Mugil chanos</name>
    <dbReference type="NCBI Taxonomy" id="29144"/>
    <lineage>
        <taxon>Eukaryota</taxon>
        <taxon>Metazoa</taxon>
        <taxon>Chordata</taxon>
        <taxon>Craniata</taxon>
        <taxon>Vertebrata</taxon>
        <taxon>Euteleostomi</taxon>
        <taxon>Actinopterygii</taxon>
        <taxon>Neopterygii</taxon>
        <taxon>Teleostei</taxon>
        <taxon>Ostariophysi</taxon>
        <taxon>Gonorynchiformes</taxon>
        <taxon>Chanidae</taxon>
        <taxon>Chanos</taxon>
    </lineage>
</organism>
<dbReference type="CDD" id="cd05327">
    <property type="entry name" value="retinol-DH_like_SDR_c_like"/>
    <property type="match status" value="1"/>
</dbReference>
<dbReference type="GeneID" id="115823192"/>
<feature type="signal peptide" evidence="3">
    <location>
        <begin position="1"/>
        <end position="31"/>
    </location>
</feature>
<dbReference type="Proteomes" id="UP000504632">
    <property type="component" value="Chromosome 10"/>
</dbReference>
<keyword evidence="4" id="KW-1185">Reference proteome</keyword>
<dbReference type="Gene3D" id="3.40.50.720">
    <property type="entry name" value="NAD(P)-binding Rossmann-like Domain"/>
    <property type="match status" value="1"/>
</dbReference>
<dbReference type="OrthoDB" id="191139at2759"/>
<evidence type="ECO:0000256" key="2">
    <source>
        <dbReference type="ARBA" id="ARBA00023002"/>
    </source>
</evidence>
<dbReference type="PANTHER" id="PTHR43157">
    <property type="entry name" value="PHOSPHATIDYLINOSITOL-GLYCAN BIOSYNTHESIS CLASS F PROTEIN-RELATED"/>
    <property type="match status" value="1"/>
</dbReference>
<dbReference type="AlphaFoldDB" id="A0A6J2WCD4"/>
<evidence type="ECO:0000256" key="1">
    <source>
        <dbReference type="ARBA" id="ARBA00006484"/>
    </source>
</evidence>
<dbReference type="Pfam" id="PF00106">
    <property type="entry name" value="adh_short"/>
    <property type="match status" value="1"/>
</dbReference>
<dbReference type="InterPro" id="IPR002347">
    <property type="entry name" value="SDR_fam"/>
</dbReference>
<dbReference type="RefSeq" id="XP_030643080.1">
    <property type="nucleotide sequence ID" value="XM_030787220.1"/>
</dbReference>
<comment type="similarity">
    <text evidence="1">Belongs to the short-chain dehydrogenases/reductases (SDR) family.</text>
</comment>
<proteinExistence type="inferred from homology"/>
<protein>
    <submittedName>
        <fullName evidence="5">Dehydrogenase/reductase SDR family member on chromosome X</fullName>
    </submittedName>
</protein>
<feature type="chain" id="PRO_5026906209" evidence="3">
    <location>
        <begin position="32"/>
        <end position="328"/>
    </location>
</feature>
<name>A0A6J2WCD4_CHACN</name>
<accession>A0A6J2WCD4</accession>
<reference evidence="5" key="1">
    <citation type="submission" date="2025-08" db="UniProtKB">
        <authorList>
            <consortium name="RefSeq"/>
        </authorList>
    </citation>
    <scope>IDENTIFICATION</scope>
</reference>
<dbReference type="SUPFAM" id="SSF51735">
    <property type="entry name" value="NAD(P)-binding Rossmann-fold domains"/>
    <property type="match status" value="1"/>
</dbReference>
<keyword evidence="3" id="KW-0732">Signal</keyword>
<evidence type="ECO:0000256" key="3">
    <source>
        <dbReference type="SAM" id="SignalP"/>
    </source>
</evidence>
<evidence type="ECO:0000313" key="5">
    <source>
        <dbReference type="RefSeq" id="XP_030643080.1"/>
    </source>
</evidence>
<dbReference type="PANTHER" id="PTHR43157:SF31">
    <property type="entry name" value="PHOSPHATIDYLINOSITOL-GLYCAN BIOSYNTHESIS CLASS F PROTEIN"/>
    <property type="match status" value="1"/>
</dbReference>
<dbReference type="InterPro" id="IPR036291">
    <property type="entry name" value="NAD(P)-bd_dom_sf"/>
</dbReference>
<keyword evidence="2" id="KW-0560">Oxidoreductase</keyword>
<evidence type="ECO:0000313" key="4">
    <source>
        <dbReference type="Proteomes" id="UP000504632"/>
    </source>
</evidence>